<evidence type="ECO:0000313" key="9">
    <source>
        <dbReference type="RefSeq" id="XP_013420375.1"/>
    </source>
</evidence>
<proteinExistence type="inferred from homology"/>
<dbReference type="InParanoid" id="A0A1S3KCL2"/>
<comment type="similarity">
    <text evidence="2">Belongs to the MS4A family.</text>
</comment>
<organism evidence="8 9">
    <name type="scientific">Lingula anatina</name>
    <name type="common">Brachiopod</name>
    <name type="synonym">Lingula unguis</name>
    <dbReference type="NCBI Taxonomy" id="7574"/>
    <lineage>
        <taxon>Eukaryota</taxon>
        <taxon>Metazoa</taxon>
        <taxon>Spiralia</taxon>
        <taxon>Lophotrochozoa</taxon>
        <taxon>Brachiopoda</taxon>
        <taxon>Linguliformea</taxon>
        <taxon>Lingulata</taxon>
        <taxon>Lingulida</taxon>
        <taxon>Linguloidea</taxon>
        <taxon>Lingulidae</taxon>
        <taxon>Lingula</taxon>
    </lineage>
</organism>
<keyword evidence="3 7" id="KW-0812">Transmembrane</keyword>
<feature type="transmembrane region" description="Helical" evidence="7">
    <location>
        <begin position="145"/>
        <end position="167"/>
    </location>
</feature>
<comment type="subcellular location">
    <subcellularLocation>
        <location evidence="1">Membrane</location>
        <topology evidence="1">Multi-pass membrane protein</topology>
    </subcellularLocation>
</comment>
<evidence type="ECO:0000256" key="5">
    <source>
        <dbReference type="ARBA" id="ARBA00023136"/>
    </source>
</evidence>
<keyword evidence="5 7" id="KW-0472">Membrane</keyword>
<dbReference type="RefSeq" id="XP_013420375.1">
    <property type="nucleotide sequence ID" value="XM_013564921.2"/>
</dbReference>
<dbReference type="AlphaFoldDB" id="A0A1S3KCL2"/>
<dbReference type="InterPro" id="IPR030417">
    <property type="entry name" value="MS4A"/>
</dbReference>
<keyword evidence="8" id="KW-1185">Reference proteome</keyword>
<keyword evidence="4 7" id="KW-1133">Transmembrane helix</keyword>
<feature type="transmembrane region" description="Helical" evidence="7">
    <location>
        <begin position="179"/>
        <end position="202"/>
    </location>
</feature>
<evidence type="ECO:0000256" key="2">
    <source>
        <dbReference type="ARBA" id="ARBA00009565"/>
    </source>
</evidence>
<sequence>MEFEKSAAGPSDDPPAYSAGGYTQPPPIAQPPAFAPVHGPPPQPPPPPQPGYGGQFGGQYYRQPCGQQTGYYMQGQQVITPALPTQPVVIIQQPQPRQPPPVRPGERAGWASDSAQRCAVLQLVAGIMSIILGIAASASDAALGVVGMGITAGIFYTIAGSLGIAVGREKKTAMIVSHMIFSIFSSLISLPLLVIHSIGAALEEDEHCTNSYFWIWTVKKECEQPQLGGHNFIHAVLIIISLVESVVAIISAALCCRTTCCGSSPVGGQVFYTANTHQVQMIPGGGTVHYIRPGNSVATTNMITTTHYQESARIS</sequence>
<dbReference type="GO" id="GO:0016020">
    <property type="term" value="C:membrane"/>
    <property type="evidence" value="ECO:0007669"/>
    <property type="project" value="UniProtKB-SubCell"/>
</dbReference>
<feature type="compositionally biased region" description="Pro residues" evidence="6">
    <location>
        <begin position="24"/>
        <end position="50"/>
    </location>
</feature>
<feature type="transmembrane region" description="Helical" evidence="7">
    <location>
        <begin position="232"/>
        <end position="255"/>
    </location>
</feature>
<dbReference type="PANTHER" id="PTHR23320:SF165">
    <property type="entry name" value="MARVEL DOMAIN-CONTAINING PROTEIN"/>
    <property type="match status" value="1"/>
</dbReference>
<evidence type="ECO:0000256" key="6">
    <source>
        <dbReference type="SAM" id="MobiDB-lite"/>
    </source>
</evidence>
<dbReference type="Proteomes" id="UP000085678">
    <property type="component" value="Unplaced"/>
</dbReference>
<reference evidence="9" key="1">
    <citation type="submission" date="2025-08" db="UniProtKB">
        <authorList>
            <consortium name="RefSeq"/>
        </authorList>
    </citation>
    <scope>IDENTIFICATION</scope>
    <source>
        <tissue evidence="9">Gonads</tissue>
    </source>
</reference>
<dbReference type="KEGG" id="lak:106180793"/>
<evidence type="ECO:0000256" key="3">
    <source>
        <dbReference type="ARBA" id="ARBA00022692"/>
    </source>
</evidence>
<gene>
    <name evidence="9" type="primary">LOC106180793</name>
</gene>
<dbReference type="PANTHER" id="PTHR23320">
    <property type="entry name" value="MEMBRANE-SPANNING 4-DOMAINS SUBFAMILY A MS4A -RELATED"/>
    <property type="match status" value="1"/>
</dbReference>
<evidence type="ECO:0000313" key="8">
    <source>
        <dbReference type="Proteomes" id="UP000085678"/>
    </source>
</evidence>
<feature type="region of interest" description="Disordered" evidence="6">
    <location>
        <begin position="1"/>
        <end position="59"/>
    </location>
</feature>
<protein>
    <submittedName>
        <fullName evidence="9">Uncharacterized protein LOC106180793</fullName>
    </submittedName>
</protein>
<evidence type="ECO:0000256" key="1">
    <source>
        <dbReference type="ARBA" id="ARBA00004141"/>
    </source>
</evidence>
<evidence type="ECO:0000256" key="7">
    <source>
        <dbReference type="SAM" id="Phobius"/>
    </source>
</evidence>
<dbReference type="InterPro" id="IPR007237">
    <property type="entry name" value="CD20-like"/>
</dbReference>
<name>A0A1S3KCL2_LINAN</name>
<dbReference type="GeneID" id="106180793"/>
<accession>A0A1S3KCL2</accession>
<feature type="transmembrane region" description="Helical" evidence="7">
    <location>
        <begin position="119"/>
        <end position="139"/>
    </location>
</feature>
<dbReference type="Pfam" id="PF04103">
    <property type="entry name" value="CD20"/>
    <property type="match status" value="1"/>
</dbReference>
<evidence type="ECO:0000256" key="4">
    <source>
        <dbReference type="ARBA" id="ARBA00022989"/>
    </source>
</evidence>